<dbReference type="EMBL" id="LPNM01000008">
    <property type="protein sequence ID" value="OEJ84181.1"/>
    <property type="molecule type" value="Genomic_DNA"/>
</dbReference>
<keyword evidence="6" id="KW-0547">Nucleotide-binding</keyword>
<dbReference type="InParanoid" id="A0A1E5RBC5"/>
<dbReference type="GO" id="GO:0000956">
    <property type="term" value="P:nuclear-transcribed mRNA catabolic process"/>
    <property type="evidence" value="ECO:0007669"/>
    <property type="project" value="TreeGrafter"/>
</dbReference>
<dbReference type="GO" id="GO:0003723">
    <property type="term" value="F:RNA binding"/>
    <property type="evidence" value="ECO:0007669"/>
    <property type="project" value="UniProtKB-KW"/>
</dbReference>
<dbReference type="FunCoup" id="A0A1E5RBC5">
    <property type="interactions" value="32"/>
</dbReference>
<dbReference type="STRING" id="56408.A0A1E5RBC5"/>
<keyword evidence="9" id="KW-1185">Reference proteome</keyword>
<dbReference type="GO" id="GO:0034353">
    <property type="term" value="F:mRNA 5'-diphosphatase activity"/>
    <property type="evidence" value="ECO:0007669"/>
    <property type="project" value="TreeGrafter"/>
</dbReference>
<evidence type="ECO:0000313" key="8">
    <source>
        <dbReference type="EMBL" id="OEJ84181.1"/>
    </source>
</evidence>
<comment type="cofactor">
    <cofactor evidence="1 6">
        <name>a divalent metal cation</name>
        <dbReference type="ChEBI" id="CHEBI:60240"/>
    </cofactor>
</comment>
<sequence length="430" mass="49746">MSSVDDLLLDVSKLSLTEDGHAKKELHATESLLASFKQYDPEKSRTYLESQPVLCKEMELMGSVLKIRKKKDKHCHDYDYQFHLKEGNYEGLAVINADLQESFQSDRMKLSKKCLSRYIPSNLENGFQNYVPISPYELVSARSFVEFLIKYEQHYKTPLNKSASEKNDFLYVTRRHHLTSLASSLFLSESTKMDLVLFDGLLILHEGRPDFGGIHSSDHKLAHMCYHGFALENLLSKDTQSDSTGHYYVYNKCTLDNGKEILLQAELDAMLNPTEKVFAELKCTVPLNPYSSFHAMKLLKMWLQTGFLPNTELVLGIRKRPDMNILRDIKNYKRSDIFNMLKSFNEKNPNRGSYYHNPFLACQWLNHVTNSIDRILKEHLAGSNPTVPVAFRLTIDKYKNLTIDSLKTVPENVITDELLEWRKRVRKTNE</sequence>
<keyword evidence="6" id="KW-0694">RNA-binding</keyword>
<dbReference type="GO" id="GO:0005829">
    <property type="term" value="C:cytosol"/>
    <property type="evidence" value="ECO:0007669"/>
    <property type="project" value="TreeGrafter"/>
</dbReference>
<evidence type="ECO:0000256" key="4">
    <source>
        <dbReference type="ARBA" id="ARBA00044676"/>
    </source>
</evidence>
<evidence type="ECO:0000256" key="5">
    <source>
        <dbReference type="ARBA" id="ARBA00048124"/>
    </source>
</evidence>
<dbReference type="AlphaFoldDB" id="A0A1E5RBC5"/>
<dbReference type="GO" id="GO:0110155">
    <property type="term" value="P:NAD-cap decapping"/>
    <property type="evidence" value="ECO:0007669"/>
    <property type="project" value="TreeGrafter"/>
</dbReference>
<organism evidence="8 9">
    <name type="scientific">Hanseniaspora osmophila</name>
    <dbReference type="NCBI Taxonomy" id="56408"/>
    <lineage>
        <taxon>Eukaryota</taxon>
        <taxon>Fungi</taxon>
        <taxon>Dikarya</taxon>
        <taxon>Ascomycota</taxon>
        <taxon>Saccharomycotina</taxon>
        <taxon>Saccharomycetes</taxon>
        <taxon>Saccharomycodales</taxon>
        <taxon>Saccharomycodaceae</taxon>
        <taxon>Hanseniaspora</taxon>
    </lineage>
</organism>
<comment type="subcellular location">
    <subcellularLocation>
        <location evidence="6">Nucleus</location>
    </subcellularLocation>
</comment>
<proteinExistence type="inferred from homology"/>
<comment type="caution">
    <text evidence="8">The sequence shown here is derived from an EMBL/GenBank/DDBJ whole genome shotgun (WGS) entry which is preliminary data.</text>
</comment>
<evidence type="ECO:0000256" key="2">
    <source>
        <dbReference type="ARBA" id="ARBA00006562"/>
    </source>
</evidence>
<comment type="similarity">
    <text evidence="2 6">Belongs to the DXO/Dom3Z family.</text>
</comment>
<dbReference type="InterPro" id="IPR013961">
    <property type="entry name" value="RAI1"/>
</dbReference>
<evidence type="ECO:0000256" key="3">
    <source>
        <dbReference type="ARBA" id="ARBA00022722"/>
    </source>
</evidence>
<evidence type="ECO:0000256" key="6">
    <source>
        <dbReference type="RuleBase" id="RU367113"/>
    </source>
</evidence>
<reference evidence="9" key="1">
    <citation type="journal article" date="2016" name="Genome Announc.">
        <title>Genome sequences of three species of Hanseniaspora isolated from spontaneous wine fermentations.</title>
        <authorList>
            <person name="Sternes P.R."/>
            <person name="Lee D."/>
            <person name="Kutyna D.R."/>
            <person name="Borneman A.R."/>
        </authorList>
    </citation>
    <scope>NUCLEOTIDE SEQUENCE [LARGE SCALE GENOMIC DNA]</scope>
    <source>
        <strain evidence="9">AWRI3579</strain>
    </source>
</reference>
<dbReference type="PANTHER" id="PTHR12395">
    <property type="entry name" value="DOM-3 RELATED"/>
    <property type="match status" value="1"/>
</dbReference>
<name>A0A1E5RBC5_9ASCO</name>
<dbReference type="GO" id="GO:0004518">
    <property type="term" value="F:nuclease activity"/>
    <property type="evidence" value="ECO:0007669"/>
    <property type="project" value="UniProtKB-KW"/>
</dbReference>
<protein>
    <recommendedName>
        <fullName evidence="6">Decapping nuclease</fullName>
        <ecNumber evidence="6">3.6.1.-</ecNumber>
    </recommendedName>
</protein>
<keyword evidence="6" id="KW-0479">Metal-binding</keyword>
<dbReference type="Pfam" id="PF08652">
    <property type="entry name" value="RAI1"/>
    <property type="match status" value="1"/>
</dbReference>
<evidence type="ECO:0000259" key="7">
    <source>
        <dbReference type="Pfam" id="PF08652"/>
    </source>
</evidence>
<dbReference type="GO" id="GO:0046872">
    <property type="term" value="F:metal ion binding"/>
    <property type="evidence" value="ECO:0007669"/>
    <property type="project" value="UniProtKB-KW"/>
</dbReference>
<dbReference type="GO" id="GO:0005634">
    <property type="term" value="C:nucleus"/>
    <property type="evidence" value="ECO:0007669"/>
    <property type="project" value="UniProtKB-SubCell"/>
</dbReference>
<comment type="function">
    <text evidence="6">Decapping enzyme for NAD-capped RNAs: specifically hydrolyzes the nicotinamide adenine dinucleotide (NAD) cap from a subset of RNAs by removing the entire NAD moiety from the 5'-end of an NAD-capped RNA.</text>
</comment>
<dbReference type="InterPro" id="IPR039039">
    <property type="entry name" value="RAI1-like_fam"/>
</dbReference>
<dbReference type="Proteomes" id="UP000095728">
    <property type="component" value="Unassembled WGS sequence"/>
</dbReference>
<evidence type="ECO:0000256" key="1">
    <source>
        <dbReference type="ARBA" id="ARBA00001968"/>
    </source>
</evidence>
<feature type="domain" description="RAI1-like" evidence="7">
    <location>
        <begin position="100"/>
        <end position="416"/>
    </location>
</feature>
<keyword evidence="6" id="KW-0539">Nucleus</keyword>
<gene>
    <name evidence="8" type="ORF">AWRI3579_g2629</name>
</gene>
<evidence type="ECO:0000313" key="9">
    <source>
        <dbReference type="Proteomes" id="UP000095728"/>
    </source>
</evidence>
<keyword evidence="3 6" id="KW-0540">Nuclease</keyword>
<accession>A0A1E5RBC5</accession>
<dbReference type="GO" id="GO:0000166">
    <property type="term" value="F:nucleotide binding"/>
    <property type="evidence" value="ECO:0007669"/>
    <property type="project" value="UniProtKB-KW"/>
</dbReference>
<comment type="catalytic activity">
    <reaction evidence="4">
        <text>a 5'-end (N(7)-methyl 5'-triphosphoguanosine)-ribonucleoside-ribonucleotide in mRNA + H2O = a (N(7)-methyl 5'-triphosphoguanosine)-nucleoside + a 5'-end phospho-ribonucleoside in mRNA + H(+)</text>
        <dbReference type="Rhea" id="RHEA:66928"/>
        <dbReference type="Rhea" id="RHEA-COMP:15692"/>
        <dbReference type="Rhea" id="RHEA-COMP:17313"/>
        <dbReference type="ChEBI" id="CHEBI:15377"/>
        <dbReference type="ChEBI" id="CHEBI:15378"/>
        <dbReference type="ChEBI" id="CHEBI:138282"/>
        <dbReference type="ChEBI" id="CHEBI:172876"/>
        <dbReference type="ChEBI" id="CHEBI:172877"/>
    </reaction>
    <physiologicalReaction direction="left-to-right" evidence="4">
        <dbReference type="Rhea" id="RHEA:66929"/>
    </physiologicalReaction>
</comment>
<dbReference type="EC" id="3.6.1.-" evidence="6"/>
<keyword evidence="6" id="KW-0378">Hydrolase</keyword>
<dbReference type="OrthoDB" id="5853397at2759"/>
<comment type="catalytic activity">
    <reaction evidence="5">
        <text>a 5'-end NAD(+)-phospho-ribonucleoside in mRNA + H2O = a 5'-end phospho-ribonucleoside in mRNA + NAD(+) + H(+)</text>
        <dbReference type="Rhea" id="RHEA:60880"/>
        <dbReference type="Rhea" id="RHEA-COMP:15692"/>
        <dbReference type="Rhea" id="RHEA-COMP:15698"/>
        <dbReference type="ChEBI" id="CHEBI:15377"/>
        <dbReference type="ChEBI" id="CHEBI:15378"/>
        <dbReference type="ChEBI" id="CHEBI:57540"/>
        <dbReference type="ChEBI" id="CHEBI:138282"/>
        <dbReference type="ChEBI" id="CHEBI:144029"/>
    </reaction>
    <physiologicalReaction direction="left-to-right" evidence="5">
        <dbReference type="Rhea" id="RHEA:60881"/>
    </physiologicalReaction>
</comment>
<dbReference type="PANTHER" id="PTHR12395:SF25">
    <property type="entry name" value="DECAPPING AND EXORIBONUCLEASE PROTEIN 1"/>
    <property type="match status" value="1"/>
</dbReference>